<name>A0A0K2V567_LEPSM</name>
<accession>A0A0K2V567</accession>
<evidence type="ECO:0000256" key="1">
    <source>
        <dbReference type="SAM" id="MobiDB-lite"/>
    </source>
</evidence>
<evidence type="ECO:0000313" key="2">
    <source>
        <dbReference type="EMBL" id="CDW45683.1"/>
    </source>
</evidence>
<dbReference type="EMBL" id="HACA01028322">
    <property type="protein sequence ID" value="CDW45683.1"/>
    <property type="molecule type" value="Transcribed_RNA"/>
</dbReference>
<proteinExistence type="predicted"/>
<feature type="region of interest" description="Disordered" evidence="1">
    <location>
        <begin position="1"/>
        <end position="26"/>
    </location>
</feature>
<feature type="compositionally biased region" description="Basic and acidic residues" evidence="1">
    <location>
        <begin position="14"/>
        <end position="26"/>
    </location>
</feature>
<protein>
    <submittedName>
        <fullName evidence="2">Uncharacterized protein</fullName>
    </submittedName>
</protein>
<dbReference type="AlphaFoldDB" id="A0A0K2V567"/>
<reference evidence="2" key="1">
    <citation type="submission" date="2014-05" db="EMBL/GenBank/DDBJ databases">
        <authorList>
            <person name="Chronopoulou M."/>
        </authorList>
    </citation>
    <scope>NUCLEOTIDE SEQUENCE</scope>
    <source>
        <tissue evidence="2">Whole organism</tissue>
    </source>
</reference>
<organism evidence="2">
    <name type="scientific">Lepeophtheirus salmonis</name>
    <name type="common">Salmon louse</name>
    <name type="synonym">Caligus salmonis</name>
    <dbReference type="NCBI Taxonomy" id="72036"/>
    <lineage>
        <taxon>Eukaryota</taxon>
        <taxon>Metazoa</taxon>
        <taxon>Ecdysozoa</taxon>
        <taxon>Arthropoda</taxon>
        <taxon>Crustacea</taxon>
        <taxon>Multicrustacea</taxon>
        <taxon>Hexanauplia</taxon>
        <taxon>Copepoda</taxon>
        <taxon>Siphonostomatoida</taxon>
        <taxon>Caligidae</taxon>
        <taxon>Lepeophtheirus</taxon>
    </lineage>
</organism>
<sequence>MNITIQFSMVMEPEMNKRSSKGGEQH</sequence>